<dbReference type="Gene3D" id="3.50.50.60">
    <property type="entry name" value="FAD/NAD(P)-binding domain"/>
    <property type="match status" value="2"/>
</dbReference>
<keyword evidence="1" id="KW-0560">Oxidoreductase</keyword>
<evidence type="ECO:0000259" key="2">
    <source>
        <dbReference type="Pfam" id="PF01266"/>
    </source>
</evidence>
<protein>
    <recommendedName>
        <fullName evidence="2">FAD dependent oxidoreductase domain-containing protein</fullName>
    </recommendedName>
</protein>
<dbReference type="GO" id="GO:0005737">
    <property type="term" value="C:cytoplasm"/>
    <property type="evidence" value="ECO:0007669"/>
    <property type="project" value="TreeGrafter"/>
</dbReference>
<dbReference type="SUPFAM" id="SSF51905">
    <property type="entry name" value="FAD/NAD(P)-binding domain"/>
    <property type="match status" value="1"/>
</dbReference>
<gene>
    <name evidence="3" type="ORF">METZ01_LOCUS284702</name>
</gene>
<dbReference type="InterPro" id="IPR036188">
    <property type="entry name" value="FAD/NAD-bd_sf"/>
</dbReference>
<dbReference type="Pfam" id="PF01266">
    <property type="entry name" value="DAO"/>
    <property type="match status" value="1"/>
</dbReference>
<sequence length="368" mass="42036">MEKNLKIGVIGAGILGVCNALFLQKRGYQVTLFDKDEPGNLSASYGNAGHFSPYASIPLNRPDILTDIPAMLLSSSGPLALKWNYVPKMIPWFLKFLKNCSTKNMMHTAKYMHQILDIALPAYDELFEEIDLSGLVENKGIMYIWNDQNLKSRELEINIRNEIGAEQQLLNQKEIHDLEPNIKKIYHAGVFYKKARHARNPKKILLKLFDLFLKKDGKFLKLNIKNIEFDGEKPILKSDAQTFIFDRIVIACGAFSKKLTDKLDEKIPLDTERGYHIHFKNCDHLISRPVVFTNRGFGMTPMEQKLRVVGTVEFGGLENPLSKGRIKNLVNNAKYMLDGLPEHEDEWLGFRPTLPDYLPVIGPSKNYK</sequence>
<dbReference type="AlphaFoldDB" id="A0A382L4E1"/>
<dbReference type="InterPro" id="IPR006076">
    <property type="entry name" value="FAD-dep_OxRdtase"/>
</dbReference>
<feature type="domain" description="FAD dependent oxidoreductase" evidence="2">
    <location>
        <begin position="7"/>
        <end position="365"/>
    </location>
</feature>
<dbReference type="PANTHER" id="PTHR13847:SF289">
    <property type="entry name" value="GLYCINE OXIDASE"/>
    <property type="match status" value="1"/>
</dbReference>
<feature type="non-terminal residue" evidence="3">
    <location>
        <position position="368"/>
    </location>
</feature>
<dbReference type="EMBL" id="UINC01084838">
    <property type="protein sequence ID" value="SVC31848.1"/>
    <property type="molecule type" value="Genomic_DNA"/>
</dbReference>
<evidence type="ECO:0000256" key="1">
    <source>
        <dbReference type="ARBA" id="ARBA00023002"/>
    </source>
</evidence>
<dbReference type="Gene3D" id="3.30.9.10">
    <property type="entry name" value="D-Amino Acid Oxidase, subunit A, domain 2"/>
    <property type="match status" value="1"/>
</dbReference>
<organism evidence="3">
    <name type="scientific">marine metagenome</name>
    <dbReference type="NCBI Taxonomy" id="408172"/>
    <lineage>
        <taxon>unclassified sequences</taxon>
        <taxon>metagenomes</taxon>
        <taxon>ecological metagenomes</taxon>
    </lineage>
</organism>
<accession>A0A382L4E1</accession>
<proteinExistence type="predicted"/>
<dbReference type="PANTHER" id="PTHR13847">
    <property type="entry name" value="SARCOSINE DEHYDROGENASE-RELATED"/>
    <property type="match status" value="1"/>
</dbReference>
<dbReference type="GO" id="GO:0016491">
    <property type="term" value="F:oxidoreductase activity"/>
    <property type="evidence" value="ECO:0007669"/>
    <property type="project" value="UniProtKB-KW"/>
</dbReference>
<reference evidence="3" key="1">
    <citation type="submission" date="2018-05" db="EMBL/GenBank/DDBJ databases">
        <authorList>
            <person name="Lanie J.A."/>
            <person name="Ng W.-L."/>
            <person name="Kazmierczak K.M."/>
            <person name="Andrzejewski T.M."/>
            <person name="Davidsen T.M."/>
            <person name="Wayne K.J."/>
            <person name="Tettelin H."/>
            <person name="Glass J.I."/>
            <person name="Rusch D."/>
            <person name="Podicherti R."/>
            <person name="Tsui H.-C.T."/>
            <person name="Winkler M.E."/>
        </authorList>
    </citation>
    <scope>NUCLEOTIDE SEQUENCE</scope>
</reference>
<name>A0A382L4E1_9ZZZZ</name>
<evidence type="ECO:0000313" key="3">
    <source>
        <dbReference type="EMBL" id="SVC31848.1"/>
    </source>
</evidence>